<dbReference type="PANTHER" id="PTHR43649:SF33">
    <property type="entry name" value="POLYGALACTURONAN_RHAMNOGALACTURONAN-BINDING PROTEIN YTCQ"/>
    <property type="match status" value="1"/>
</dbReference>
<keyword evidence="1 3" id="KW-0732">Signal</keyword>
<sequence>MKKTMTLFVSLVLVFSLVLAACSKDDGGGTTTTTKDNGGNTGGKAAEGNTGSGSTAAPVKISIFAQQNADTDFTTNSFTKEAEKLFNIQFNWQTIPYDGAAEKRQISLASGDYPDLYMLIPWVDRFSQTDLLRFAQQGVILPLNDLIDKYAPNIKAAMEKYPYYKAMNTAPDGNIYGLSQLIECYHCSFPNKMWLNTKWLDKLGLQMPTTTDEFKAVLKAFKTDDPNGNGLADEVPLSGSIEDYGVHIIPYFMNGFIYNDDRTYLLLNNDKVDIAANKPEWKDGLAFVKSMYDEGLIDPGAFTQNAEALKKIGDNAEAQILGAGVGMHPAIFVSTGDDAPFGADYNPVAPLQGPKASYATYNYPSDPGATFVLTNKASEEVQIAAIKLVDYMMTPEGNVRSNFGEEGLDWRKPTEGENALNDAVEPFLTTIPGKKDEKPHNSSWGAMAQYYNPKEYRDSWVAADDIYSSAGYERRLQKATQLYDGKQPESVFPHWAIWIDPATADEAAMMRTNIKDYIDQNALQFVTGAKDLDKDWDAYVKGLENLNLKRYLEIMQTAYDGTKQ</sequence>
<dbReference type="EMBL" id="CP091430">
    <property type="protein sequence ID" value="UVI30995.1"/>
    <property type="molecule type" value="Genomic_DNA"/>
</dbReference>
<dbReference type="InterPro" id="IPR050490">
    <property type="entry name" value="Bact_solute-bd_prot1"/>
</dbReference>
<organism evidence="4 5">
    <name type="scientific">Paenibacillus spongiae</name>
    <dbReference type="NCBI Taxonomy" id="2909671"/>
    <lineage>
        <taxon>Bacteria</taxon>
        <taxon>Bacillati</taxon>
        <taxon>Bacillota</taxon>
        <taxon>Bacilli</taxon>
        <taxon>Bacillales</taxon>
        <taxon>Paenibacillaceae</taxon>
        <taxon>Paenibacillus</taxon>
    </lineage>
</organism>
<dbReference type="SUPFAM" id="SSF53850">
    <property type="entry name" value="Periplasmic binding protein-like II"/>
    <property type="match status" value="1"/>
</dbReference>
<accession>A0ABY5SBU4</accession>
<evidence type="ECO:0000256" key="1">
    <source>
        <dbReference type="ARBA" id="ARBA00022729"/>
    </source>
</evidence>
<reference evidence="4" key="1">
    <citation type="submission" date="2022-01" db="EMBL/GenBank/DDBJ databases">
        <title>Paenibacillus spongiae sp. nov., isolated from marine sponge.</title>
        <authorList>
            <person name="Li Z."/>
            <person name="Zhang M."/>
        </authorList>
    </citation>
    <scope>NUCLEOTIDE SEQUENCE</scope>
    <source>
        <strain evidence="4">PHS-Z3</strain>
    </source>
</reference>
<evidence type="ECO:0000313" key="5">
    <source>
        <dbReference type="Proteomes" id="UP001057877"/>
    </source>
</evidence>
<keyword evidence="5" id="KW-1185">Reference proteome</keyword>
<gene>
    <name evidence="4" type="ORF">L1F29_03780</name>
</gene>
<feature type="signal peptide" evidence="3">
    <location>
        <begin position="1"/>
        <end position="20"/>
    </location>
</feature>
<dbReference type="PANTHER" id="PTHR43649">
    <property type="entry name" value="ARABINOSE-BINDING PROTEIN-RELATED"/>
    <property type="match status" value="1"/>
</dbReference>
<evidence type="ECO:0000313" key="4">
    <source>
        <dbReference type="EMBL" id="UVI30995.1"/>
    </source>
</evidence>
<dbReference type="RefSeq" id="WP_258387058.1">
    <property type="nucleotide sequence ID" value="NZ_CP091430.1"/>
</dbReference>
<name>A0ABY5SBU4_9BACL</name>
<feature type="region of interest" description="Disordered" evidence="2">
    <location>
        <begin position="28"/>
        <end position="53"/>
    </location>
</feature>
<protein>
    <submittedName>
        <fullName evidence="4">ABC transporter substrate-binding protein</fullName>
    </submittedName>
</protein>
<evidence type="ECO:0000256" key="2">
    <source>
        <dbReference type="SAM" id="MobiDB-lite"/>
    </source>
</evidence>
<dbReference type="Gene3D" id="3.40.190.10">
    <property type="entry name" value="Periplasmic binding protein-like II"/>
    <property type="match status" value="2"/>
</dbReference>
<dbReference type="CDD" id="cd13581">
    <property type="entry name" value="PBP2_AlgQ_like_2"/>
    <property type="match status" value="1"/>
</dbReference>
<proteinExistence type="predicted"/>
<dbReference type="PROSITE" id="PS51257">
    <property type="entry name" value="PROKAR_LIPOPROTEIN"/>
    <property type="match status" value="1"/>
</dbReference>
<dbReference type="Proteomes" id="UP001057877">
    <property type="component" value="Chromosome"/>
</dbReference>
<evidence type="ECO:0000256" key="3">
    <source>
        <dbReference type="SAM" id="SignalP"/>
    </source>
</evidence>
<feature type="chain" id="PRO_5046604405" evidence="3">
    <location>
        <begin position="21"/>
        <end position="564"/>
    </location>
</feature>